<comment type="catalytic activity">
    <reaction evidence="8">
        <text>O-phospho-L-threonyl-[protein] + H2O = L-threonyl-[protein] + phosphate</text>
        <dbReference type="Rhea" id="RHEA:47004"/>
        <dbReference type="Rhea" id="RHEA-COMP:11060"/>
        <dbReference type="Rhea" id="RHEA-COMP:11605"/>
        <dbReference type="ChEBI" id="CHEBI:15377"/>
        <dbReference type="ChEBI" id="CHEBI:30013"/>
        <dbReference type="ChEBI" id="CHEBI:43474"/>
        <dbReference type="ChEBI" id="CHEBI:61977"/>
        <dbReference type="EC" id="3.1.3.16"/>
    </reaction>
</comment>
<reference evidence="10 11" key="1">
    <citation type="journal article" date="2015" name="Genome Announc.">
        <title>Expanding the biotechnology potential of lactobacilli through comparative genomics of 213 strains and associated genera.</title>
        <authorList>
            <person name="Sun Z."/>
            <person name="Harris H.M."/>
            <person name="McCann A."/>
            <person name="Guo C."/>
            <person name="Argimon S."/>
            <person name="Zhang W."/>
            <person name="Yang X."/>
            <person name="Jeffery I.B."/>
            <person name="Cooney J.C."/>
            <person name="Kagawa T.F."/>
            <person name="Liu W."/>
            <person name="Song Y."/>
            <person name="Salvetti E."/>
            <person name="Wrobel A."/>
            <person name="Rasinkangas P."/>
            <person name="Parkhill J."/>
            <person name="Rea M.C."/>
            <person name="O'Sullivan O."/>
            <person name="Ritari J."/>
            <person name="Douillard F.P."/>
            <person name="Paul Ross R."/>
            <person name="Yang R."/>
            <person name="Briner A.E."/>
            <person name="Felis G.E."/>
            <person name="de Vos W.M."/>
            <person name="Barrangou R."/>
            <person name="Klaenhammer T.R."/>
            <person name="Caufield P.W."/>
            <person name="Cui Y."/>
            <person name="Zhang H."/>
            <person name="O'Toole P.W."/>
        </authorList>
    </citation>
    <scope>NUCLEOTIDE SEQUENCE [LARGE SCALE GENOMIC DNA]</scope>
    <source>
        <strain evidence="10 11">DSM 17758</strain>
    </source>
</reference>
<evidence type="ECO:0000256" key="2">
    <source>
        <dbReference type="ARBA" id="ARBA00013081"/>
    </source>
</evidence>
<gene>
    <name evidence="10" type="ORF">FC15_GL000984</name>
</gene>
<keyword evidence="3" id="KW-0479">Metal-binding</keyword>
<dbReference type="SUPFAM" id="SSF81606">
    <property type="entry name" value="PP2C-like"/>
    <property type="match status" value="1"/>
</dbReference>
<accession>A0A0R1W8K0</accession>
<comment type="caution">
    <text evidence="10">The sequence shown here is derived from an EMBL/GenBank/DDBJ whole genome shotgun (WGS) entry which is preliminary data.</text>
</comment>
<keyword evidence="6" id="KW-0464">Manganese</keyword>
<dbReference type="NCBIfam" id="NF033484">
    <property type="entry name" value="Stp1_PP2C_phos"/>
    <property type="match status" value="1"/>
</dbReference>
<comment type="cofactor">
    <cofactor evidence="1">
        <name>Mn(2+)</name>
        <dbReference type="ChEBI" id="CHEBI:29035"/>
    </cofactor>
</comment>
<dbReference type="InterPro" id="IPR036457">
    <property type="entry name" value="PPM-type-like_dom_sf"/>
</dbReference>
<dbReference type="Gene3D" id="3.60.40.10">
    <property type="entry name" value="PPM-type phosphatase domain"/>
    <property type="match status" value="1"/>
</dbReference>
<dbReference type="STRING" id="1423735.FC15_GL000984"/>
<evidence type="ECO:0000313" key="11">
    <source>
        <dbReference type="Proteomes" id="UP000051315"/>
    </source>
</evidence>
<proteinExistence type="predicted"/>
<evidence type="ECO:0000256" key="6">
    <source>
        <dbReference type="ARBA" id="ARBA00023211"/>
    </source>
</evidence>
<keyword evidence="11" id="KW-1185">Reference proteome</keyword>
<evidence type="ECO:0000259" key="9">
    <source>
        <dbReference type="PROSITE" id="PS51746"/>
    </source>
</evidence>
<evidence type="ECO:0000256" key="8">
    <source>
        <dbReference type="ARBA" id="ARBA00048336"/>
    </source>
</evidence>
<evidence type="ECO:0000313" key="10">
    <source>
        <dbReference type="EMBL" id="KRM13813.1"/>
    </source>
</evidence>
<dbReference type="InterPro" id="IPR001932">
    <property type="entry name" value="PPM-type_phosphatase-like_dom"/>
</dbReference>
<evidence type="ECO:0000256" key="5">
    <source>
        <dbReference type="ARBA" id="ARBA00022912"/>
    </source>
</evidence>
<dbReference type="Pfam" id="PF13672">
    <property type="entry name" value="PP2C_2"/>
    <property type="match status" value="1"/>
</dbReference>
<evidence type="ECO:0000256" key="1">
    <source>
        <dbReference type="ARBA" id="ARBA00001936"/>
    </source>
</evidence>
<keyword evidence="4" id="KW-0378">Hydrolase</keyword>
<evidence type="ECO:0000256" key="3">
    <source>
        <dbReference type="ARBA" id="ARBA00022723"/>
    </source>
</evidence>
<dbReference type="GO" id="GO:0004722">
    <property type="term" value="F:protein serine/threonine phosphatase activity"/>
    <property type="evidence" value="ECO:0007669"/>
    <property type="project" value="UniProtKB-EC"/>
</dbReference>
<dbReference type="AlphaFoldDB" id="A0A0R1W8K0"/>
<evidence type="ECO:0000256" key="4">
    <source>
        <dbReference type="ARBA" id="ARBA00022801"/>
    </source>
</evidence>
<comment type="catalytic activity">
    <reaction evidence="7">
        <text>O-phospho-L-seryl-[protein] + H2O = L-seryl-[protein] + phosphate</text>
        <dbReference type="Rhea" id="RHEA:20629"/>
        <dbReference type="Rhea" id="RHEA-COMP:9863"/>
        <dbReference type="Rhea" id="RHEA-COMP:11604"/>
        <dbReference type="ChEBI" id="CHEBI:15377"/>
        <dbReference type="ChEBI" id="CHEBI:29999"/>
        <dbReference type="ChEBI" id="CHEBI:43474"/>
        <dbReference type="ChEBI" id="CHEBI:83421"/>
        <dbReference type="EC" id="3.1.3.16"/>
    </reaction>
</comment>
<dbReference type="EC" id="3.1.3.16" evidence="2"/>
<dbReference type="GO" id="GO:0046872">
    <property type="term" value="F:metal ion binding"/>
    <property type="evidence" value="ECO:0007669"/>
    <property type="project" value="UniProtKB-KW"/>
</dbReference>
<dbReference type="PROSITE" id="PS51746">
    <property type="entry name" value="PPM_2"/>
    <property type="match status" value="1"/>
</dbReference>
<protein>
    <recommendedName>
        <fullName evidence="2">protein-serine/threonine phosphatase</fullName>
        <ecNumber evidence="2">3.1.3.16</ecNumber>
    </recommendedName>
</protein>
<feature type="domain" description="PPM-type phosphatase" evidence="9">
    <location>
        <begin position="5"/>
        <end position="245"/>
    </location>
</feature>
<dbReference type="PANTHER" id="PTHR47992">
    <property type="entry name" value="PROTEIN PHOSPHATASE"/>
    <property type="match status" value="1"/>
</dbReference>
<dbReference type="SMART" id="SM00332">
    <property type="entry name" value="PP2Cc"/>
    <property type="match status" value="1"/>
</dbReference>
<dbReference type="CDD" id="cd00143">
    <property type="entry name" value="PP2Cc"/>
    <property type="match status" value="1"/>
</dbReference>
<dbReference type="PATRIC" id="fig|1423735.3.peg.1023"/>
<name>A0A0R1W8K0_9LACO</name>
<sequence length="255" mass="28230">MQKMDIVYLTDIGKRRANNQDFVAAFKNQADVIFAVVADGMGGHLGGDVASEMAVSQIGHDFTQTDISTVFDLKDWLLKELTNENNRIIEVSSKFSDLTGMGTTFVALMISGNRYVITNIGDSRGYLLRHGELHQITEDHSLVNELVKYGKISPEEARSHPQKNVITRTLGVSKDVQPDSNNDVWHQDDLFLLCSDGLTNMVTDEVIREILVTENVSLKERAQRLIVQANANGGRDNISVLLLQPGAQSTEGQDQ</sequence>
<evidence type="ECO:0000256" key="7">
    <source>
        <dbReference type="ARBA" id="ARBA00047761"/>
    </source>
</evidence>
<organism evidence="10 11">
    <name type="scientific">Lapidilactobacillus concavus DSM 17758</name>
    <dbReference type="NCBI Taxonomy" id="1423735"/>
    <lineage>
        <taxon>Bacteria</taxon>
        <taxon>Bacillati</taxon>
        <taxon>Bacillota</taxon>
        <taxon>Bacilli</taxon>
        <taxon>Lactobacillales</taxon>
        <taxon>Lactobacillaceae</taxon>
        <taxon>Lapidilactobacillus</taxon>
    </lineage>
</organism>
<dbReference type="SMART" id="SM00331">
    <property type="entry name" value="PP2C_SIG"/>
    <property type="match status" value="1"/>
</dbReference>
<dbReference type="FunFam" id="3.60.40.10:FF:000002">
    <property type="entry name" value="Serine/threonine phosphatase stp"/>
    <property type="match status" value="1"/>
</dbReference>
<keyword evidence="5" id="KW-0904">Protein phosphatase</keyword>
<dbReference type="InterPro" id="IPR015655">
    <property type="entry name" value="PP2C"/>
</dbReference>
<dbReference type="Proteomes" id="UP000051315">
    <property type="component" value="Unassembled WGS sequence"/>
</dbReference>
<dbReference type="EMBL" id="AZFX01000003">
    <property type="protein sequence ID" value="KRM13813.1"/>
    <property type="molecule type" value="Genomic_DNA"/>
</dbReference>